<sequence>MPVWSCQFAGPGIRIDELSSSAKPRQGRLDRWDSGRDRGGEAMLIDLASDFIAAAPGADLSAINLRATSELAFANMEGKSPLQTTLQHILGLRVGCSVLPRRRSIGSRLIPDSRPAPL</sequence>
<reference evidence="2" key="1">
    <citation type="submission" date="2016-10" db="EMBL/GenBank/DDBJ databases">
        <authorList>
            <person name="Jeantristanb JTB J.-T."/>
            <person name="Ricardo R."/>
        </authorList>
    </citation>
    <scope>NUCLEOTIDE SEQUENCE [LARGE SCALE GENOMIC DNA]</scope>
</reference>
<protein>
    <submittedName>
        <fullName evidence="1">BZ3500_MvSof-1268-A1-R1_Chr12-2g03906 protein</fullName>
    </submittedName>
</protein>
<evidence type="ECO:0000313" key="2">
    <source>
        <dbReference type="Proteomes" id="UP000249723"/>
    </source>
</evidence>
<dbReference type="Proteomes" id="UP000249723">
    <property type="component" value="Unassembled WGS sequence"/>
</dbReference>
<gene>
    <name evidence="1" type="ORF">BZ3500_MVSOF-1268-A1-R1_CHR12-2G03906</name>
</gene>
<accession>A0A2X0KLH7</accession>
<organism evidence="1 2">
    <name type="scientific">Microbotryum saponariae</name>
    <dbReference type="NCBI Taxonomy" id="289078"/>
    <lineage>
        <taxon>Eukaryota</taxon>
        <taxon>Fungi</taxon>
        <taxon>Dikarya</taxon>
        <taxon>Basidiomycota</taxon>
        <taxon>Pucciniomycotina</taxon>
        <taxon>Microbotryomycetes</taxon>
        <taxon>Microbotryales</taxon>
        <taxon>Microbotryaceae</taxon>
        <taxon>Microbotryum</taxon>
    </lineage>
</organism>
<evidence type="ECO:0000313" key="1">
    <source>
        <dbReference type="EMBL" id="SCZ94449.1"/>
    </source>
</evidence>
<dbReference type="AlphaFoldDB" id="A0A2X0KLH7"/>
<proteinExistence type="predicted"/>
<dbReference type="EMBL" id="FMWP01000052">
    <property type="protein sequence ID" value="SCZ94449.1"/>
    <property type="molecule type" value="Genomic_DNA"/>
</dbReference>
<name>A0A2X0KLH7_9BASI</name>
<keyword evidence="2" id="KW-1185">Reference proteome</keyword>